<dbReference type="Gene3D" id="3.40.50.11790">
    <property type="match status" value="1"/>
</dbReference>
<evidence type="ECO:0000313" key="6">
    <source>
        <dbReference type="EMBL" id="MCQ4637141.1"/>
    </source>
</evidence>
<dbReference type="Pfam" id="PF17482">
    <property type="entry name" value="Phage_sheath_1C"/>
    <property type="match status" value="1"/>
</dbReference>
<feature type="domain" description="Tail sheath protein subtilisin-like" evidence="2">
    <location>
        <begin position="183"/>
        <end position="325"/>
    </location>
</feature>
<dbReference type="Gene3D" id="2.60.40.4290">
    <property type="match status" value="1"/>
</dbReference>
<dbReference type="Gene3D" id="3.30.1370.220">
    <property type="match status" value="1"/>
</dbReference>
<dbReference type="InterPro" id="IPR035089">
    <property type="entry name" value="Phage_sheath_subtilisin"/>
</dbReference>
<comment type="caution">
    <text evidence="6">The sequence shown here is derived from an EMBL/GenBank/DDBJ whole genome shotgun (WGS) entry which is preliminary data.</text>
</comment>
<evidence type="ECO:0000259" key="5">
    <source>
        <dbReference type="Pfam" id="PF22671"/>
    </source>
</evidence>
<gene>
    <name evidence="6" type="ORF">NE619_10425</name>
</gene>
<reference evidence="6 7" key="1">
    <citation type="submission" date="2022-06" db="EMBL/GenBank/DDBJ databases">
        <title>Isolation of gut microbiota from human fecal samples.</title>
        <authorList>
            <person name="Pamer E.G."/>
            <person name="Barat B."/>
            <person name="Waligurski E."/>
            <person name="Medina S."/>
            <person name="Paddock L."/>
            <person name="Mostad J."/>
        </authorList>
    </citation>
    <scope>NUCLEOTIDE SEQUENCE [LARGE SCALE GENOMIC DNA]</scope>
    <source>
        <strain evidence="6 7">SL.3.17</strain>
    </source>
</reference>
<keyword evidence="7" id="KW-1185">Reference proteome</keyword>
<evidence type="ECO:0000259" key="2">
    <source>
        <dbReference type="Pfam" id="PF04984"/>
    </source>
</evidence>
<dbReference type="RefSeq" id="WP_256132333.1">
    <property type="nucleotide sequence ID" value="NZ_JANFXK010000010.1"/>
</dbReference>
<dbReference type="Gene3D" id="3.30.1490.360">
    <property type="match status" value="1"/>
</dbReference>
<evidence type="ECO:0000256" key="1">
    <source>
        <dbReference type="ARBA" id="ARBA00008005"/>
    </source>
</evidence>
<accession>A0ABT1RPP6</accession>
<evidence type="ECO:0000313" key="7">
    <source>
        <dbReference type="Proteomes" id="UP001524502"/>
    </source>
</evidence>
<dbReference type="Gene3D" id="3.30.360.90">
    <property type="match status" value="1"/>
</dbReference>
<sequence length="435" mass="47110">MALGGGYFTAQNKVLPGSYMVFISAVNSGSLLSARGVAAMGLELDWGPENQVFEMDAEILRMDGLNIFGYSQGHEKLRYVNELLLHATKLYLYRLNSGGVKAQNDFATARYGGVRGNDIKIAIQTNVEDAEAFDVQTFLGTTKVDEQTVKTAAELVKNDFVTWKANATLNVTAATAMTGGTNGTVTGDAHQSFLDQIEGYAFNTIGCASTEKEIKALYCSFGKRMREEVGSKFQVVVHNQAADYEGVINVKNKVLDAGVPETALVYWVTGAAAGCGIEESLTNKLYDGTFDVDVNYTQVQLEKAILAGEFAFHRVNSDVRVLKDIDSLVTFTDTKGEVFQSNATIRVIDEIASSIAGIFNTRYIGKTKNNPAGRMALWNDIVQHHLGLQDLGAIENFEDSDVKVTQGSSKAAVAVSDAITVTGAMEKLYLTCVIE</sequence>
<dbReference type="InterPro" id="IPR054564">
    <property type="entry name" value="Gp18_domIII_N"/>
</dbReference>
<dbReference type="InterPro" id="IPR035326">
    <property type="entry name" value="Beta_sandwich_Seath"/>
</dbReference>
<feature type="domain" description="Phage tail sheath protein-like beta-sandwich" evidence="3">
    <location>
        <begin position="107"/>
        <end position="182"/>
    </location>
</feature>
<evidence type="ECO:0000259" key="3">
    <source>
        <dbReference type="Pfam" id="PF17481"/>
    </source>
</evidence>
<evidence type="ECO:0000259" key="4">
    <source>
        <dbReference type="Pfam" id="PF17482"/>
    </source>
</evidence>
<feature type="domain" description="Tail sheath protein Gp18-like" evidence="5">
    <location>
        <begin position="35"/>
        <end position="95"/>
    </location>
</feature>
<comment type="similarity">
    <text evidence="1">Belongs to the myoviridae tail sheath protein family.</text>
</comment>
<feature type="domain" description="Tail sheath protein C-terminal" evidence="4">
    <location>
        <begin position="335"/>
        <end position="434"/>
    </location>
</feature>
<name>A0ABT1RPP6_9FIRM</name>
<dbReference type="InterPro" id="IPR020287">
    <property type="entry name" value="Tail_sheath_C"/>
</dbReference>
<dbReference type="Pfam" id="PF22671">
    <property type="entry name" value="Gp18_domIII_N"/>
    <property type="match status" value="1"/>
</dbReference>
<dbReference type="Pfam" id="PF17481">
    <property type="entry name" value="Phage_sheath_domII"/>
    <property type="match status" value="1"/>
</dbReference>
<protein>
    <submittedName>
        <fullName evidence="6">Phage tail sheath family protein</fullName>
    </submittedName>
</protein>
<dbReference type="EMBL" id="JANFXK010000010">
    <property type="protein sequence ID" value="MCQ4637141.1"/>
    <property type="molecule type" value="Genomic_DNA"/>
</dbReference>
<organism evidence="6 7">
    <name type="scientific">Anaerovorax odorimutans</name>
    <dbReference type="NCBI Taxonomy" id="109327"/>
    <lineage>
        <taxon>Bacteria</taxon>
        <taxon>Bacillati</taxon>
        <taxon>Bacillota</taxon>
        <taxon>Clostridia</taxon>
        <taxon>Peptostreptococcales</taxon>
        <taxon>Anaerovoracaceae</taxon>
        <taxon>Anaerovorax</taxon>
    </lineage>
</organism>
<dbReference type="Pfam" id="PF04984">
    <property type="entry name" value="Phage_sheath_1"/>
    <property type="match status" value="1"/>
</dbReference>
<proteinExistence type="inferred from homology"/>
<dbReference type="Proteomes" id="UP001524502">
    <property type="component" value="Unassembled WGS sequence"/>
</dbReference>